<name>A0A8D8SXZ1_9HEMI</name>
<accession>A0A8D8SXZ1</accession>
<keyword evidence="1" id="KW-0812">Transmembrane</keyword>
<dbReference type="EMBL" id="HBUF01243893">
    <property type="protein sequence ID" value="CAG6677858.1"/>
    <property type="molecule type" value="Transcribed_RNA"/>
</dbReference>
<organism evidence="2">
    <name type="scientific">Cacopsylla melanoneura</name>
    <dbReference type="NCBI Taxonomy" id="428564"/>
    <lineage>
        <taxon>Eukaryota</taxon>
        <taxon>Metazoa</taxon>
        <taxon>Ecdysozoa</taxon>
        <taxon>Arthropoda</taxon>
        <taxon>Hexapoda</taxon>
        <taxon>Insecta</taxon>
        <taxon>Pterygota</taxon>
        <taxon>Neoptera</taxon>
        <taxon>Paraneoptera</taxon>
        <taxon>Hemiptera</taxon>
        <taxon>Sternorrhyncha</taxon>
        <taxon>Psylloidea</taxon>
        <taxon>Psyllidae</taxon>
        <taxon>Psyllinae</taxon>
        <taxon>Cacopsylla</taxon>
    </lineage>
</organism>
<keyword evidence="1" id="KW-0472">Membrane</keyword>
<feature type="transmembrane region" description="Helical" evidence="1">
    <location>
        <begin position="81"/>
        <end position="100"/>
    </location>
</feature>
<feature type="transmembrane region" description="Helical" evidence="1">
    <location>
        <begin position="112"/>
        <end position="134"/>
    </location>
</feature>
<dbReference type="AlphaFoldDB" id="A0A8D8SXZ1"/>
<proteinExistence type="predicted"/>
<keyword evidence="1" id="KW-1133">Transmembrane helix</keyword>
<reference evidence="2" key="1">
    <citation type="submission" date="2021-05" db="EMBL/GenBank/DDBJ databases">
        <authorList>
            <person name="Alioto T."/>
            <person name="Alioto T."/>
            <person name="Gomez Garrido J."/>
        </authorList>
    </citation>
    <scope>NUCLEOTIDE SEQUENCE</scope>
</reference>
<sequence length="135" mass="15038">MSGVGFSGLTISTCPTVVVFISEAMLPFLLWSSSVSVFSHNGNTPISSLVFKCFSFQSQWQCPSFLLCGHPRPLDPSASNIISQLFLNSFKFVFLLLLLLQKDHIFCYRNFGRDLGLFLYKFSFVLASVPILGIP</sequence>
<feature type="transmembrane region" description="Helical" evidence="1">
    <location>
        <begin position="7"/>
        <end position="31"/>
    </location>
</feature>
<protein>
    <submittedName>
        <fullName evidence="2">Uncharacterized protein</fullName>
    </submittedName>
</protein>
<evidence type="ECO:0000313" key="2">
    <source>
        <dbReference type="EMBL" id="CAG6677858.1"/>
    </source>
</evidence>
<evidence type="ECO:0000256" key="1">
    <source>
        <dbReference type="SAM" id="Phobius"/>
    </source>
</evidence>